<evidence type="ECO:0000259" key="1">
    <source>
        <dbReference type="Pfam" id="PF09159"/>
    </source>
</evidence>
<dbReference type="InterPro" id="IPR015242">
    <property type="entry name" value="Ydc2_cat"/>
</dbReference>
<evidence type="ECO:0000313" key="2">
    <source>
        <dbReference type="EMBL" id="QHT39130.1"/>
    </source>
</evidence>
<dbReference type="SUPFAM" id="SSF53098">
    <property type="entry name" value="Ribonuclease H-like"/>
    <property type="match status" value="1"/>
</dbReference>
<dbReference type="Pfam" id="PF09159">
    <property type="entry name" value="Ydc2-catalyt"/>
    <property type="match status" value="1"/>
</dbReference>
<dbReference type="GO" id="GO:0003676">
    <property type="term" value="F:nucleic acid binding"/>
    <property type="evidence" value="ECO:0007669"/>
    <property type="project" value="InterPro"/>
</dbReference>
<sequence>MKILSFDVGIKNLAYCQLDTEDGNILDWGILNISVDPTCEHVIKNKCCECSAKKVVSKTGFKLCTSHCKLKCYKDLKMKNIPKTDNPMFKLGKNIIEKLNAKENFLESDIVIIENQPALKNPTMKSVQMIVYSYFLMNENIKDIQMINARNKLKAYNGPKIPCDIKETYKKNKYLAIKYTDVMIRENIKIEKKYHELFDSSKKKDDLSDSYLQGIYFIGQLNN</sequence>
<protein>
    <recommendedName>
        <fullName evidence="1">Mitochondrial resolvase Ydc2 catalytic domain-containing protein</fullName>
    </recommendedName>
</protein>
<dbReference type="Gene3D" id="3.30.420.10">
    <property type="entry name" value="Ribonuclease H-like superfamily/Ribonuclease H"/>
    <property type="match status" value="1"/>
</dbReference>
<proteinExistence type="predicted"/>
<feature type="domain" description="Mitochondrial resolvase Ydc2 catalytic" evidence="1">
    <location>
        <begin position="3"/>
        <end position="116"/>
    </location>
</feature>
<dbReference type="InterPro" id="IPR012337">
    <property type="entry name" value="RNaseH-like_sf"/>
</dbReference>
<reference evidence="2" key="1">
    <citation type="journal article" date="2020" name="Nature">
        <title>Giant virus diversity and host interactions through global metagenomics.</title>
        <authorList>
            <person name="Schulz F."/>
            <person name="Roux S."/>
            <person name="Paez-Espino D."/>
            <person name="Jungbluth S."/>
            <person name="Walsh D.A."/>
            <person name="Denef V.J."/>
            <person name="McMahon K.D."/>
            <person name="Konstantinidis K.T."/>
            <person name="Eloe-Fadrosh E.A."/>
            <person name="Kyrpides N.C."/>
            <person name="Woyke T."/>
        </authorList>
    </citation>
    <scope>NUCLEOTIDE SEQUENCE</scope>
    <source>
        <strain evidence="2">GVMAG-S-ERX556126-94</strain>
    </source>
</reference>
<dbReference type="EMBL" id="MN738838">
    <property type="protein sequence ID" value="QHT39130.1"/>
    <property type="molecule type" value="Genomic_DNA"/>
</dbReference>
<organism evidence="2">
    <name type="scientific">viral metagenome</name>
    <dbReference type="NCBI Taxonomy" id="1070528"/>
    <lineage>
        <taxon>unclassified sequences</taxon>
        <taxon>metagenomes</taxon>
        <taxon>organismal metagenomes</taxon>
    </lineage>
</organism>
<dbReference type="InterPro" id="IPR036397">
    <property type="entry name" value="RNaseH_sf"/>
</dbReference>
<name>A0A6C0FHR9_9ZZZZ</name>
<accession>A0A6C0FHR9</accession>
<dbReference type="AlphaFoldDB" id="A0A6C0FHR9"/>